<evidence type="ECO:0000313" key="3">
    <source>
        <dbReference type="Proteomes" id="UP000606935"/>
    </source>
</evidence>
<dbReference type="SUPFAM" id="SSF63817">
    <property type="entry name" value="Sortase"/>
    <property type="match status" value="1"/>
</dbReference>
<dbReference type="EMBL" id="BMLS01000001">
    <property type="protein sequence ID" value="GGO66382.1"/>
    <property type="molecule type" value="Genomic_DNA"/>
</dbReference>
<keyword evidence="1" id="KW-0378">Hydrolase</keyword>
<accession>A0A917YV66</accession>
<sequence length="206" mass="22771">MDPLSSGRALFCYALLALGLALMASGGYVQAKARLANHLIEDAWQQALAEPQRQVRPWFYADTHVVAQLKFPAHQQKLTVLSGASGRNLAFGPGHLLASGALNNSREQSVLIAGHNDTHFAFLQHVQVGERFAMQTQDGLWRHFQVSDIQVVDQDDSGFMTRPGLYLSTCYPFNALATDTRWRWLVAAKPVSEYNLALLTGLSLSF</sequence>
<proteinExistence type="predicted"/>
<dbReference type="RefSeq" id="WP_188691201.1">
    <property type="nucleotide sequence ID" value="NZ_BMLS01000001.1"/>
</dbReference>
<reference evidence="2" key="1">
    <citation type="journal article" date="2014" name="Int. J. Syst. Evol. Microbiol.">
        <title>Complete genome sequence of Corynebacterium casei LMG S-19264T (=DSM 44701T), isolated from a smear-ripened cheese.</title>
        <authorList>
            <consortium name="US DOE Joint Genome Institute (JGI-PGF)"/>
            <person name="Walter F."/>
            <person name="Albersmeier A."/>
            <person name="Kalinowski J."/>
            <person name="Ruckert C."/>
        </authorList>
    </citation>
    <scope>NUCLEOTIDE SEQUENCE</scope>
    <source>
        <strain evidence="2">CGMCC 1.7086</strain>
    </source>
</reference>
<comment type="caution">
    <text evidence="2">The sequence shown here is derived from an EMBL/GenBank/DDBJ whole genome shotgun (WGS) entry which is preliminary data.</text>
</comment>
<dbReference type="InterPro" id="IPR022445">
    <property type="entry name" value="Sortase_proteobact_type"/>
</dbReference>
<protein>
    <recommendedName>
        <fullName evidence="4">Class GN sortase</fullName>
    </recommendedName>
</protein>
<dbReference type="Gene3D" id="2.40.260.10">
    <property type="entry name" value="Sortase"/>
    <property type="match status" value="1"/>
</dbReference>
<dbReference type="CDD" id="cd05828">
    <property type="entry name" value="Sortase_D_1"/>
    <property type="match status" value="1"/>
</dbReference>
<keyword evidence="3" id="KW-1185">Reference proteome</keyword>
<dbReference type="GO" id="GO:0016787">
    <property type="term" value="F:hydrolase activity"/>
    <property type="evidence" value="ECO:0007669"/>
    <property type="project" value="UniProtKB-KW"/>
</dbReference>
<dbReference type="InterPro" id="IPR023365">
    <property type="entry name" value="Sortase_dom-sf"/>
</dbReference>
<reference evidence="2" key="2">
    <citation type="submission" date="2020-09" db="EMBL/GenBank/DDBJ databases">
        <authorList>
            <person name="Sun Q."/>
            <person name="Zhou Y."/>
        </authorList>
    </citation>
    <scope>NUCLEOTIDE SEQUENCE</scope>
    <source>
        <strain evidence="2">CGMCC 1.7086</strain>
    </source>
</reference>
<dbReference type="NCBIfam" id="TIGR03784">
    <property type="entry name" value="marine_sortase"/>
    <property type="match status" value="1"/>
</dbReference>
<evidence type="ECO:0000256" key="1">
    <source>
        <dbReference type="ARBA" id="ARBA00022801"/>
    </source>
</evidence>
<dbReference type="Proteomes" id="UP000606935">
    <property type="component" value="Unassembled WGS sequence"/>
</dbReference>
<dbReference type="InterPro" id="IPR005754">
    <property type="entry name" value="Sortase"/>
</dbReference>
<evidence type="ECO:0000313" key="2">
    <source>
        <dbReference type="EMBL" id="GGO66382.1"/>
    </source>
</evidence>
<dbReference type="InterPro" id="IPR041999">
    <property type="entry name" value="Sortase_D_1"/>
</dbReference>
<name>A0A917YV66_9ALTE</name>
<dbReference type="AlphaFoldDB" id="A0A917YV66"/>
<evidence type="ECO:0008006" key="4">
    <source>
        <dbReference type="Google" id="ProtNLM"/>
    </source>
</evidence>
<gene>
    <name evidence="2" type="ORF">GCM10010982_10440</name>
</gene>
<dbReference type="Pfam" id="PF04203">
    <property type="entry name" value="Sortase"/>
    <property type="match status" value="1"/>
</dbReference>
<organism evidence="2 3">
    <name type="scientific">Bowmanella pacifica</name>
    <dbReference type="NCBI Taxonomy" id="502051"/>
    <lineage>
        <taxon>Bacteria</taxon>
        <taxon>Pseudomonadati</taxon>
        <taxon>Pseudomonadota</taxon>
        <taxon>Gammaproteobacteria</taxon>
        <taxon>Alteromonadales</taxon>
        <taxon>Alteromonadaceae</taxon>
        <taxon>Bowmanella</taxon>
    </lineage>
</organism>